<feature type="transmembrane region" description="Helical" evidence="1">
    <location>
        <begin position="176"/>
        <end position="199"/>
    </location>
</feature>
<feature type="domain" description="Cytochrome c assembly protein" evidence="2">
    <location>
        <begin position="40"/>
        <end position="263"/>
    </location>
</feature>
<feature type="transmembrane region" description="Helical" evidence="1">
    <location>
        <begin position="6"/>
        <end position="23"/>
    </location>
</feature>
<reference evidence="3 4" key="1">
    <citation type="submission" date="2016-10" db="EMBL/GenBank/DDBJ databases">
        <authorList>
            <person name="de Groot N.N."/>
        </authorList>
    </citation>
    <scope>NUCLEOTIDE SEQUENCE [LARGE SCALE GENOMIC DNA]</scope>
    <source>
        <strain evidence="3 4">JCM 19513</strain>
    </source>
</reference>
<dbReference type="InterPro" id="IPR052372">
    <property type="entry name" value="YpjD/HemX"/>
</dbReference>
<dbReference type="OrthoDB" id="9780793at2"/>
<evidence type="ECO:0000313" key="3">
    <source>
        <dbReference type="EMBL" id="SEK67313.1"/>
    </source>
</evidence>
<feature type="transmembrane region" description="Helical" evidence="1">
    <location>
        <begin position="239"/>
        <end position="256"/>
    </location>
</feature>
<keyword evidence="1" id="KW-1133">Transmembrane helix</keyword>
<feature type="transmembrane region" description="Helical" evidence="1">
    <location>
        <begin position="65"/>
        <end position="85"/>
    </location>
</feature>
<evidence type="ECO:0000256" key="1">
    <source>
        <dbReference type="SAM" id="Phobius"/>
    </source>
</evidence>
<dbReference type="GO" id="GO:0005886">
    <property type="term" value="C:plasma membrane"/>
    <property type="evidence" value="ECO:0007669"/>
    <property type="project" value="TreeGrafter"/>
</dbReference>
<dbReference type="Proteomes" id="UP000185766">
    <property type="component" value="Unassembled WGS sequence"/>
</dbReference>
<accession>A0A1H7IXQ0</accession>
<feature type="transmembrane region" description="Helical" evidence="1">
    <location>
        <begin position="35"/>
        <end position="53"/>
    </location>
</feature>
<keyword evidence="4" id="KW-1185">Reference proteome</keyword>
<dbReference type="PANTHER" id="PTHR38034:SF1">
    <property type="entry name" value="INNER MEMBRANE PROTEIN YPJD"/>
    <property type="match status" value="1"/>
</dbReference>
<gene>
    <name evidence="3" type="ORF">SAMN05216214_104113</name>
</gene>
<feature type="transmembrane region" description="Helical" evidence="1">
    <location>
        <begin position="92"/>
        <end position="110"/>
    </location>
</feature>
<dbReference type="PANTHER" id="PTHR38034">
    <property type="entry name" value="INNER MEMBRANE PROTEIN YPJD"/>
    <property type="match status" value="1"/>
</dbReference>
<dbReference type="InterPro" id="IPR002541">
    <property type="entry name" value="Cyt_c_assembly"/>
</dbReference>
<dbReference type="RefSeq" id="WP_071871926.1">
    <property type="nucleotide sequence ID" value="NZ_FOAS01000004.1"/>
</dbReference>
<dbReference type="GO" id="GO:0020037">
    <property type="term" value="F:heme binding"/>
    <property type="evidence" value="ECO:0007669"/>
    <property type="project" value="InterPro"/>
</dbReference>
<name>A0A1H7IXQ0_9GAMM</name>
<sequence>MQPLLPSLSAAALYALAGLYQAQRLHTRQAPNKRLLLGLGMLALFAHLLSLPGHLLSQDGLALDFFNAASLIAACIILMGVVTCVTQPLENLLVLLYPIGLLAVLSAQFIPGGKLVVVQEDAGLLLHILLSIMAYGLLSIAMLQSLLLLVQDRQLKNKHPSGLIRNFPPLQTMEKLLFAMLWCGWLLLSAALASGWVFVDDLLAQHLAHKTVFSLLAWLVFAVLLWGRHQLGWRGSKAIRLTLAGFTLLMLAYFGSKLVREFILPL</sequence>
<feature type="transmembrane region" description="Helical" evidence="1">
    <location>
        <begin position="122"/>
        <end position="150"/>
    </location>
</feature>
<dbReference type="Pfam" id="PF01578">
    <property type="entry name" value="Cytochrom_C_asm"/>
    <property type="match status" value="1"/>
</dbReference>
<evidence type="ECO:0000259" key="2">
    <source>
        <dbReference type="Pfam" id="PF01578"/>
    </source>
</evidence>
<evidence type="ECO:0000313" key="4">
    <source>
        <dbReference type="Proteomes" id="UP000185766"/>
    </source>
</evidence>
<dbReference type="GO" id="GO:0017004">
    <property type="term" value="P:cytochrome complex assembly"/>
    <property type="evidence" value="ECO:0007669"/>
    <property type="project" value="InterPro"/>
</dbReference>
<keyword evidence="1" id="KW-0472">Membrane</keyword>
<protein>
    <submittedName>
        <fullName evidence="3">ABC-type uncharacterized transport system, permease component</fullName>
    </submittedName>
</protein>
<proteinExistence type="predicted"/>
<feature type="transmembrane region" description="Helical" evidence="1">
    <location>
        <begin position="211"/>
        <end position="227"/>
    </location>
</feature>
<dbReference type="AlphaFoldDB" id="A0A1H7IXQ0"/>
<dbReference type="EMBL" id="FOAS01000004">
    <property type="protein sequence ID" value="SEK67313.1"/>
    <property type="molecule type" value="Genomic_DNA"/>
</dbReference>
<keyword evidence="1" id="KW-0812">Transmembrane</keyword>
<organism evidence="3 4">
    <name type="scientific">Atopomonas hussainii</name>
    <dbReference type="NCBI Taxonomy" id="1429083"/>
    <lineage>
        <taxon>Bacteria</taxon>
        <taxon>Pseudomonadati</taxon>
        <taxon>Pseudomonadota</taxon>
        <taxon>Gammaproteobacteria</taxon>
        <taxon>Pseudomonadales</taxon>
        <taxon>Pseudomonadaceae</taxon>
        <taxon>Atopomonas</taxon>
    </lineage>
</organism>
<dbReference type="STRING" id="1429083.GCA_001885685_02731"/>